<comment type="caution">
    <text evidence="2">The sequence shown here is derived from an EMBL/GenBank/DDBJ whole genome shotgun (WGS) entry which is preliminary data.</text>
</comment>
<feature type="non-terminal residue" evidence="2">
    <location>
        <position position="87"/>
    </location>
</feature>
<feature type="region of interest" description="Disordered" evidence="1">
    <location>
        <begin position="1"/>
        <end position="87"/>
    </location>
</feature>
<name>A0A8J2MCA5_9HEXA</name>
<gene>
    <name evidence="2" type="ORF">AFUS01_LOCUS46197</name>
</gene>
<keyword evidence="3" id="KW-1185">Reference proteome</keyword>
<organism evidence="2 3">
    <name type="scientific">Allacma fusca</name>
    <dbReference type="NCBI Taxonomy" id="39272"/>
    <lineage>
        <taxon>Eukaryota</taxon>
        <taxon>Metazoa</taxon>
        <taxon>Ecdysozoa</taxon>
        <taxon>Arthropoda</taxon>
        <taxon>Hexapoda</taxon>
        <taxon>Collembola</taxon>
        <taxon>Symphypleona</taxon>
        <taxon>Sminthuridae</taxon>
        <taxon>Allacma</taxon>
    </lineage>
</organism>
<dbReference type="EMBL" id="CAJVCH010571247">
    <property type="protein sequence ID" value="CAG7837021.1"/>
    <property type="molecule type" value="Genomic_DNA"/>
</dbReference>
<sequence>MLEVVPDPAAELKKVKIQKEGMYGKSSSMKRDRDRDGSPPTNKRSRSSLGRYDQDSSDGGTPPDRRRRPDHSPPPPPRRGGGGGGGG</sequence>
<dbReference type="AlphaFoldDB" id="A0A8J2MCA5"/>
<protein>
    <submittedName>
        <fullName evidence="2">Uncharacterized protein</fullName>
    </submittedName>
</protein>
<reference evidence="2" key="1">
    <citation type="submission" date="2021-06" db="EMBL/GenBank/DDBJ databases">
        <authorList>
            <person name="Hodson N. C."/>
            <person name="Mongue J. A."/>
            <person name="Jaron S. K."/>
        </authorList>
    </citation>
    <scope>NUCLEOTIDE SEQUENCE</scope>
</reference>
<proteinExistence type="predicted"/>
<feature type="compositionally biased region" description="Basic and acidic residues" evidence="1">
    <location>
        <begin position="10"/>
        <end position="19"/>
    </location>
</feature>
<evidence type="ECO:0000313" key="3">
    <source>
        <dbReference type="Proteomes" id="UP000708208"/>
    </source>
</evidence>
<evidence type="ECO:0000313" key="2">
    <source>
        <dbReference type="EMBL" id="CAG7837021.1"/>
    </source>
</evidence>
<accession>A0A8J2MCA5</accession>
<evidence type="ECO:0000256" key="1">
    <source>
        <dbReference type="SAM" id="MobiDB-lite"/>
    </source>
</evidence>
<dbReference type="Proteomes" id="UP000708208">
    <property type="component" value="Unassembled WGS sequence"/>
</dbReference>